<keyword evidence="2" id="KW-1185">Reference proteome</keyword>
<evidence type="ECO:0000313" key="2">
    <source>
        <dbReference type="Proteomes" id="UP000623467"/>
    </source>
</evidence>
<name>A0A8H7D7E3_9AGAR</name>
<proteinExistence type="predicted"/>
<dbReference type="EMBL" id="JACAZH010000007">
    <property type="protein sequence ID" value="KAF7364150.1"/>
    <property type="molecule type" value="Genomic_DNA"/>
</dbReference>
<dbReference type="OrthoDB" id="3145912at2759"/>
<dbReference type="AlphaFoldDB" id="A0A8H7D7E3"/>
<organism evidence="1 2">
    <name type="scientific">Mycena sanguinolenta</name>
    <dbReference type="NCBI Taxonomy" id="230812"/>
    <lineage>
        <taxon>Eukaryota</taxon>
        <taxon>Fungi</taxon>
        <taxon>Dikarya</taxon>
        <taxon>Basidiomycota</taxon>
        <taxon>Agaricomycotina</taxon>
        <taxon>Agaricomycetes</taxon>
        <taxon>Agaricomycetidae</taxon>
        <taxon>Agaricales</taxon>
        <taxon>Marasmiineae</taxon>
        <taxon>Mycenaceae</taxon>
        <taxon>Mycena</taxon>
    </lineage>
</organism>
<gene>
    <name evidence="1" type="ORF">MSAN_01074200</name>
</gene>
<evidence type="ECO:0000313" key="1">
    <source>
        <dbReference type="EMBL" id="KAF7364150.1"/>
    </source>
</evidence>
<sequence>MVSAQIEPLKYRTFILTGPSSTCRRFGVLQHAIKSKPAQFIRDNVWHLLVHSNFQEDTLDTFIPFCTGVRSLVLLGPHTRMFSQLETARPRRLATRIEFFGPKVDESMIPNLGLPMFSSLTHLDVFGHPLDTETGSSLALLPALTHLASLELSYDVAVAILGMCQKLQVLINMYPSHNTIWPTLSATVHDWEPRFLAMALTTEDYILDWEAGLRGGSDFWARADVFVAMRRRGEIEPESRYWIEERDGI</sequence>
<dbReference type="Proteomes" id="UP000623467">
    <property type="component" value="Unassembled WGS sequence"/>
</dbReference>
<accession>A0A8H7D7E3</accession>
<reference evidence="1" key="1">
    <citation type="submission" date="2020-05" db="EMBL/GenBank/DDBJ databases">
        <title>Mycena genomes resolve the evolution of fungal bioluminescence.</title>
        <authorList>
            <person name="Tsai I.J."/>
        </authorList>
    </citation>
    <scope>NUCLEOTIDE SEQUENCE</scope>
    <source>
        <strain evidence="1">160909Yilan</strain>
    </source>
</reference>
<comment type="caution">
    <text evidence="1">The sequence shown here is derived from an EMBL/GenBank/DDBJ whole genome shotgun (WGS) entry which is preliminary data.</text>
</comment>
<protein>
    <submittedName>
        <fullName evidence="1">Uncharacterized protein</fullName>
    </submittedName>
</protein>